<dbReference type="PANTHER" id="PTHR34809:SF1">
    <property type="entry name" value="MALTOSE EXCESS PROTEIN 1, CHLOROPLASTIC-RELATED"/>
    <property type="match status" value="1"/>
</dbReference>
<dbReference type="GO" id="GO:0005363">
    <property type="term" value="F:maltose transmembrane transporter activity"/>
    <property type="evidence" value="ECO:0007669"/>
    <property type="project" value="TreeGrafter"/>
</dbReference>
<dbReference type="EMBL" id="CP136891">
    <property type="protein sequence ID" value="WOK98350.1"/>
    <property type="molecule type" value="Genomic_DNA"/>
</dbReference>
<dbReference type="Proteomes" id="UP001327560">
    <property type="component" value="Chromosome 2"/>
</dbReference>
<gene>
    <name evidence="2" type="ORF">Cni_G07061</name>
</gene>
<dbReference type="InterPro" id="IPR034628">
    <property type="entry name" value="MEX1/MEX1-like"/>
</dbReference>
<dbReference type="PANTHER" id="PTHR34809">
    <property type="entry name" value="MALTOSE EXCESS PROTEIN 1, CHLOROPLASTIC-RELATED"/>
    <property type="match status" value="1"/>
</dbReference>
<name>A0AAQ3Q6K5_9LILI</name>
<reference evidence="2 3" key="1">
    <citation type="submission" date="2023-10" db="EMBL/GenBank/DDBJ databases">
        <title>Chromosome-scale genome assembly provides insights into flower coloration mechanisms of Canna indica.</title>
        <authorList>
            <person name="Li C."/>
        </authorList>
    </citation>
    <scope>NUCLEOTIDE SEQUENCE [LARGE SCALE GENOMIC DNA]</scope>
    <source>
        <tissue evidence="2">Flower</tissue>
    </source>
</reference>
<feature type="transmembrane region" description="Helical" evidence="1">
    <location>
        <begin position="96"/>
        <end position="116"/>
    </location>
</feature>
<feature type="transmembrane region" description="Helical" evidence="1">
    <location>
        <begin position="122"/>
        <end position="144"/>
    </location>
</feature>
<proteinExistence type="predicted"/>
<feature type="transmembrane region" description="Helical" evidence="1">
    <location>
        <begin position="70"/>
        <end position="89"/>
    </location>
</feature>
<evidence type="ECO:0000313" key="3">
    <source>
        <dbReference type="Proteomes" id="UP001327560"/>
    </source>
</evidence>
<evidence type="ECO:0000256" key="1">
    <source>
        <dbReference type="SAM" id="Phobius"/>
    </source>
</evidence>
<sequence>MGLAHSQVRRGFHHPLPHSDPVDPQLPKPHLRQQGCPSCYPLACELLLPRFQPFLSIAFGKVDDEMSVRIWQGMLTGLLGNMTLLSYFIKKKEAKAIVVQTLGVVLIYVVLGQLAMAKAMSLPYFTAISLLVVLGLLLIFMNYFRRLHEGVWQVWEDFITVVGISVLPQVRCFGS</sequence>
<evidence type="ECO:0000313" key="2">
    <source>
        <dbReference type="EMBL" id="WOK98350.1"/>
    </source>
</evidence>
<keyword evidence="1" id="KW-0812">Transmembrane</keyword>
<protein>
    <submittedName>
        <fullName evidence="2">Uncharacterized protein</fullName>
    </submittedName>
</protein>
<keyword evidence="1" id="KW-1133">Transmembrane helix</keyword>
<accession>A0AAQ3Q6K5</accession>
<organism evidence="2 3">
    <name type="scientific">Canna indica</name>
    <name type="common">Indian-shot</name>
    <dbReference type="NCBI Taxonomy" id="4628"/>
    <lineage>
        <taxon>Eukaryota</taxon>
        <taxon>Viridiplantae</taxon>
        <taxon>Streptophyta</taxon>
        <taxon>Embryophyta</taxon>
        <taxon>Tracheophyta</taxon>
        <taxon>Spermatophyta</taxon>
        <taxon>Magnoliopsida</taxon>
        <taxon>Liliopsida</taxon>
        <taxon>Zingiberales</taxon>
        <taxon>Cannaceae</taxon>
        <taxon>Canna</taxon>
    </lineage>
</organism>
<dbReference type="AlphaFoldDB" id="A0AAQ3Q6K5"/>
<keyword evidence="1" id="KW-0472">Membrane</keyword>
<dbReference type="GO" id="GO:0009941">
    <property type="term" value="C:chloroplast envelope"/>
    <property type="evidence" value="ECO:0007669"/>
    <property type="project" value="TreeGrafter"/>
</dbReference>
<keyword evidence="3" id="KW-1185">Reference proteome</keyword>